<evidence type="ECO:0000256" key="8">
    <source>
        <dbReference type="ARBA" id="ARBA00023136"/>
    </source>
</evidence>
<feature type="disulfide bond" evidence="10">
    <location>
        <begin position="36"/>
        <end position="80"/>
    </location>
</feature>
<dbReference type="GO" id="GO:0006122">
    <property type="term" value="P:mitochondrial electron transport, ubiquinol to cytochrome c"/>
    <property type="evidence" value="ECO:0007669"/>
    <property type="project" value="InterPro"/>
</dbReference>
<evidence type="ECO:0000256" key="10">
    <source>
        <dbReference type="PIRSR" id="PIRSR000019-1"/>
    </source>
</evidence>
<dbReference type="InterPro" id="IPR036811">
    <property type="entry name" value="Ubol_cytC_Rdtase_hinge_dom_sf"/>
</dbReference>
<evidence type="ECO:0000313" key="13">
    <source>
        <dbReference type="Proteomes" id="UP000310200"/>
    </source>
</evidence>
<keyword evidence="6 9" id="KW-0249">Electron transport</keyword>
<dbReference type="InterPro" id="IPR003422">
    <property type="entry name" value="Cyt_b-c1_6"/>
</dbReference>
<evidence type="ECO:0000256" key="1">
    <source>
        <dbReference type="ARBA" id="ARBA00004137"/>
    </source>
</evidence>
<keyword evidence="8 9" id="KW-0472">Membrane</keyword>
<accession>A0A4S2KND6</accession>
<feature type="disulfide bond" evidence="10">
    <location>
        <begin position="52"/>
        <end position="66"/>
    </location>
</feature>
<evidence type="ECO:0000256" key="7">
    <source>
        <dbReference type="ARBA" id="ARBA00023128"/>
    </source>
</evidence>
<name>A0A4S2KND6_9HYME</name>
<keyword evidence="5 9" id="KW-0999">Mitochondrion inner membrane</keyword>
<comment type="function">
    <text evidence="9">Component of the ubiquinol-cytochrome c oxidoreductase, a multisubunit transmembrane complex that is part of the mitochondrial electron transport chain which drives oxidative phosphorylation.</text>
</comment>
<keyword evidence="3 9" id="KW-0813">Transport</keyword>
<keyword evidence="7 9" id="KW-0496">Mitochondrion</keyword>
<dbReference type="EMBL" id="QBLH01001803">
    <property type="protein sequence ID" value="TGZ51070.1"/>
    <property type="molecule type" value="Genomic_DNA"/>
</dbReference>
<comment type="similarity">
    <text evidence="2 9">Belongs to the UQCRH/QCR6 family.</text>
</comment>
<dbReference type="InterPro" id="IPR023184">
    <property type="entry name" value="Ubol_cytC_Rdtase_hinge_dom"/>
</dbReference>
<evidence type="ECO:0000256" key="4">
    <source>
        <dbReference type="ARBA" id="ARBA00022660"/>
    </source>
</evidence>
<evidence type="ECO:0000256" key="5">
    <source>
        <dbReference type="ARBA" id="ARBA00022792"/>
    </source>
</evidence>
<dbReference type="PANTHER" id="PTHR15336">
    <property type="entry name" value="UBIQUINOL-CYTOCHROME C REDUCTASE COMPLEX 7.8 KDA PROTEIN"/>
    <property type="match status" value="1"/>
</dbReference>
<organism evidence="12 13">
    <name type="scientific">Temnothorax longispinosus</name>
    <dbReference type="NCBI Taxonomy" id="300112"/>
    <lineage>
        <taxon>Eukaryota</taxon>
        <taxon>Metazoa</taxon>
        <taxon>Ecdysozoa</taxon>
        <taxon>Arthropoda</taxon>
        <taxon>Hexapoda</taxon>
        <taxon>Insecta</taxon>
        <taxon>Pterygota</taxon>
        <taxon>Neoptera</taxon>
        <taxon>Endopterygota</taxon>
        <taxon>Hymenoptera</taxon>
        <taxon>Apocrita</taxon>
        <taxon>Aculeata</taxon>
        <taxon>Formicoidea</taxon>
        <taxon>Formicidae</taxon>
        <taxon>Myrmicinae</taxon>
        <taxon>Temnothorax</taxon>
    </lineage>
</organism>
<evidence type="ECO:0000256" key="3">
    <source>
        <dbReference type="ARBA" id="ARBA00022448"/>
    </source>
</evidence>
<comment type="caution">
    <text evidence="12">The sequence shown here is derived from an EMBL/GenBank/DDBJ whole genome shotgun (WGS) entry which is preliminary data.</text>
</comment>
<feature type="domain" description="Ubiquinol-cytochrome C reductase hinge" evidence="11">
    <location>
        <begin position="27"/>
        <end position="90"/>
    </location>
</feature>
<evidence type="ECO:0000256" key="9">
    <source>
        <dbReference type="PIRNR" id="PIRNR000019"/>
    </source>
</evidence>
<dbReference type="SUPFAM" id="SSF81531">
    <property type="entry name" value="Non-heme 11 kDa protein of cytochrome bc1 complex (Ubiquinol-cytochrome c reductase)"/>
    <property type="match status" value="1"/>
</dbReference>
<dbReference type="Gene3D" id="1.10.287.20">
    <property type="entry name" value="Ubiquinol-cytochrome C reductase hinge domain"/>
    <property type="match status" value="1"/>
</dbReference>
<dbReference type="AlphaFoldDB" id="A0A4S2KND6"/>
<evidence type="ECO:0000259" key="11">
    <source>
        <dbReference type="Pfam" id="PF02320"/>
    </source>
</evidence>
<dbReference type="PIRSF" id="PIRSF000019">
    <property type="entry name" value="Bc1_11K"/>
    <property type="match status" value="1"/>
</dbReference>
<keyword evidence="4 9" id="KW-0679">Respiratory chain</keyword>
<gene>
    <name evidence="12" type="ORF">DBV15_00694</name>
</gene>
<dbReference type="GO" id="GO:0005743">
    <property type="term" value="C:mitochondrial inner membrane"/>
    <property type="evidence" value="ECO:0007669"/>
    <property type="project" value="UniProtKB-SubCell"/>
</dbReference>
<keyword evidence="10" id="KW-1015">Disulfide bond</keyword>
<proteinExistence type="inferred from homology"/>
<dbReference type="STRING" id="300112.A0A4S2KND6"/>
<comment type="subcellular location">
    <subcellularLocation>
        <location evidence="1">Mitochondrion inner membrane</location>
        <topology evidence="1">Peripheral membrane protein</topology>
        <orientation evidence="1">Intermembrane side</orientation>
    </subcellularLocation>
</comment>
<evidence type="ECO:0000256" key="2">
    <source>
        <dbReference type="ARBA" id="ARBA00006498"/>
    </source>
</evidence>
<evidence type="ECO:0000256" key="6">
    <source>
        <dbReference type="ARBA" id="ARBA00022982"/>
    </source>
</evidence>
<protein>
    <recommendedName>
        <fullName evidence="9">Cytochrome b-c1 complex subunit 6</fullName>
    </recommendedName>
</protein>
<keyword evidence="13" id="KW-1185">Reference proteome</keyword>
<reference evidence="12 13" key="1">
    <citation type="journal article" date="2019" name="Philos. Trans. R. Soc. Lond., B, Biol. Sci.">
        <title>Ant behaviour and brain gene expression of defending hosts depend on the ecological success of the intruding social parasite.</title>
        <authorList>
            <person name="Kaur R."/>
            <person name="Stoldt M."/>
            <person name="Jongepier E."/>
            <person name="Feldmeyer B."/>
            <person name="Menzel F."/>
            <person name="Bornberg-Bauer E."/>
            <person name="Foitzik S."/>
        </authorList>
    </citation>
    <scope>NUCLEOTIDE SEQUENCE [LARGE SCALE GENOMIC DNA]</scope>
    <source>
        <tissue evidence="12">Whole body</tissue>
    </source>
</reference>
<sequence>MSNIQNFFKRYLPVVKAEEEEEEELVDPQTVLREECSQLPKCASFKEKLDTCNDRVNSRSHTEETCLEEIIDYVQCVDHCVAKTLFSKLK</sequence>
<evidence type="ECO:0000313" key="12">
    <source>
        <dbReference type="EMBL" id="TGZ51070.1"/>
    </source>
</evidence>
<dbReference type="Pfam" id="PF02320">
    <property type="entry name" value="UCR_hinge"/>
    <property type="match status" value="1"/>
</dbReference>
<dbReference type="Proteomes" id="UP000310200">
    <property type="component" value="Unassembled WGS sequence"/>
</dbReference>
<dbReference type="FunFam" id="1.10.287.20:FF:000005">
    <property type="entry name" value="Cytochrome b-c1 complex subunit 6"/>
    <property type="match status" value="1"/>
</dbReference>
<dbReference type="PANTHER" id="PTHR15336:SF0">
    <property type="entry name" value="CYTOCHROME B-C1 COMPLEX SUBUNIT 6, MITOCHONDRIAL"/>
    <property type="match status" value="1"/>
</dbReference>